<feature type="compositionally biased region" description="Low complexity" evidence="1">
    <location>
        <begin position="16"/>
        <end position="27"/>
    </location>
</feature>
<evidence type="ECO:0000313" key="3">
    <source>
        <dbReference type="Proteomes" id="UP000796880"/>
    </source>
</evidence>
<keyword evidence="3" id="KW-1185">Reference proteome</keyword>
<sequence>MAPLKRLRKASDKSTKATTVTDAAATKMRSREVKESSNALQDTPRPNLPRHWSSWPRGILLLIRDTSRPNVSRHRPSWPRGVLLLYTGYSSAKCVEASVKLAEGCPLVIYGILLGQMCRGIDQVGRGVSFCYIRDTPGQMLGIAKLAGGASVIYETLAKCMRHRHAWRGCLLLYTEYSSVKFFEASAKLAEGCPLIIYGIPLGQMSEASTKLAEGCLCYIRDTPRPNLPRHWPS</sequence>
<protein>
    <submittedName>
        <fullName evidence="2">Uncharacterized protein</fullName>
    </submittedName>
</protein>
<comment type="caution">
    <text evidence="2">The sequence shown here is derived from an EMBL/GenBank/DDBJ whole genome shotgun (WGS) entry which is preliminary data.</text>
</comment>
<accession>A0A8K0GWW6</accession>
<organism evidence="2 3">
    <name type="scientific">Rhamnella rubrinervis</name>
    <dbReference type="NCBI Taxonomy" id="2594499"/>
    <lineage>
        <taxon>Eukaryota</taxon>
        <taxon>Viridiplantae</taxon>
        <taxon>Streptophyta</taxon>
        <taxon>Embryophyta</taxon>
        <taxon>Tracheophyta</taxon>
        <taxon>Spermatophyta</taxon>
        <taxon>Magnoliopsida</taxon>
        <taxon>eudicotyledons</taxon>
        <taxon>Gunneridae</taxon>
        <taxon>Pentapetalae</taxon>
        <taxon>rosids</taxon>
        <taxon>fabids</taxon>
        <taxon>Rosales</taxon>
        <taxon>Rhamnaceae</taxon>
        <taxon>rhamnoid group</taxon>
        <taxon>Rhamneae</taxon>
        <taxon>Rhamnella</taxon>
    </lineage>
</organism>
<evidence type="ECO:0000256" key="1">
    <source>
        <dbReference type="SAM" id="MobiDB-lite"/>
    </source>
</evidence>
<gene>
    <name evidence="2" type="ORF">FNV43_RR19059</name>
</gene>
<reference evidence="2" key="1">
    <citation type="submission" date="2020-03" db="EMBL/GenBank/DDBJ databases">
        <title>A high-quality chromosome-level genome assembly of a woody plant with both climbing and erect habits, Rhamnella rubrinervis.</title>
        <authorList>
            <person name="Lu Z."/>
            <person name="Yang Y."/>
            <person name="Zhu X."/>
            <person name="Sun Y."/>
        </authorList>
    </citation>
    <scope>NUCLEOTIDE SEQUENCE</scope>
    <source>
        <strain evidence="2">BYM</strain>
        <tissue evidence="2">Leaf</tissue>
    </source>
</reference>
<dbReference type="Proteomes" id="UP000796880">
    <property type="component" value="Unassembled WGS sequence"/>
</dbReference>
<feature type="region of interest" description="Disordered" evidence="1">
    <location>
        <begin position="1"/>
        <end position="46"/>
    </location>
</feature>
<name>A0A8K0GWW6_9ROSA</name>
<dbReference type="AlphaFoldDB" id="A0A8K0GWW6"/>
<proteinExistence type="predicted"/>
<evidence type="ECO:0000313" key="2">
    <source>
        <dbReference type="EMBL" id="KAF3440773.1"/>
    </source>
</evidence>
<dbReference type="EMBL" id="VOIH02000008">
    <property type="protein sequence ID" value="KAF3440773.1"/>
    <property type="molecule type" value="Genomic_DNA"/>
</dbReference>